<dbReference type="Gene3D" id="1.10.3720.10">
    <property type="entry name" value="MetI-like"/>
    <property type="match status" value="1"/>
</dbReference>
<dbReference type="PROSITE" id="PS50928">
    <property type="entry name" value="ABC_TM1"/>
    <property type="match status" value="1"/>
</dbReference>
<comment type="similarity">
    <text evidence="7">Belongs to the binding-protein-dependent transport system permease family.</text>
</comment>
<keyword evidence="10" id="KW-1185">Reference proteome</keyword>
<evidence type="ECO:0000256" key="4">
    <source>
        <dbReference type="ARBA" id="ARBA00022692"/>
    </source>
</evidence>
<comment type="caution">
    <text evidence="9">The sequence shown here is derived from an EMBL/GenBank/DDBJ whole genome shotgun (WGS) entry which is preliminary data.</text>
</comment>
<proteinExistence type="inferred from homology"/>
<sequence length="274" mass="30446">MQVNTEQRVLAAKQKERARWSIPNSLWSVITLVALILLWQLLTILMNIPAYVLPSPFEILSRFVAEFNTLISHSMTTVIEVLLGFALSLAVGIPLAIAIVYSRYLANSFYPILIAIQCIPMVSIAPILVIWFGYGLTTKVLLACLISFFPIVINSVNGFRALDKDMHDLGRSIGISEWKNFYYLRLPNALPHLFAGFKVGITLAVVGAIVGEFVASERGLGYLQLTANARLDTVMVFTTLLMLAILGMLLFFSVYLLERLVMPWYQANKAGGGK</sequence>
<dbReference type="InterPro" id="IPR035906">
    <property type="entry name" value="MetI-like_sf"/>
</dbReference>
<comment type="subcellular location">
    <subcellularLocation>
        <location evidence="1 7">Cell membrane</location>
        <topology evidence="1 7">Multi-pass membrane protein</topology>
    </subcellularLocation>
</comment>
<protein>
    <submittedName>
        <fullName evidence="9">ABC transporter permease</fullName>
    </submittedName>
</protein>
<evidence type="ECO:0000256" key="7">
    <source>
        <dbReference type="RuleBase" id="RU363032"/>
    </source>
</evidence>
<dbReference type="AlphaFoldDB" id="A0A161PDT8"/>
<dbReference type="EMBL" id="LTAO01000018">
    <property type="protein sequence ID" value="KYG30567.1"/>
    <property type="molecule type" value="Genomic_DNA"/>
</dbReference>
<keyword evidence="3" id="KW-1003">Cell membrane</keyword>
<gene>
    <name evidence="9" type="ORF">AZF04_19535</name>
</gene>
<keyword evidence="4 7" id="KW-0812">Transmembrane</keyword>
<dbReference type="Proteomes" id="UP000075806">
    <property type="component" value="Unassembled WGS sequence"/>
</dbReference>
<evidence type="ECO:0000313" key="9">
    <source>
        <dbReference type="EMBL" id="KYG30567.1"/>
    </source>
</evidence>
<evidence type="ECO:0000256" key="1">
    <source>
        <dbReference type="ARBA" id="ARBA00004651"/>
    </source>
</evidence>
<evidence type="ECO:0000256" key="5">
    <source>
        <dbReference type="ARBA" id="ARBA00022989"/>
    </source>
</evidence>
<dbReference type="Pfam" id="PF00528">
    <property type="entry name" value="BPD_transp_1"/>
    <property type="match status" value="1"/>
</dbReference>
<dbReference type="RefSeq" id="WP_061948949.1">
    <property type="nucleotide sequence ID" value="NZ_LTAO01000018.1"/>
</dbReference>
<feature type="transmembrane region" description="Helical" evidence="7">
    <location>
        <begin position="109"/>
        <end position="134"/>
    </location>
</feature>
<evidence type="ECO:0000256" key="6">
    <source>
        <dbReference type="ARBA" id="ARBA00023136"/>
    </source>
</evidence>
<evidence type="ECO:0000256" key="2">
    <source>
        <dbReference type="ARBA" id="ARBA00022448"/>
    </source>
</evidence>
<feature type="transmembrane region" description="Helical" evidence="7">
    <location>
        <begin position="81"/>
        <end position="102"/>
    </location>
</feature>
<organism evidence="9 10">
    <name type="scientific">Alkalihalobacillus trypoxylicola</name>
    <dbReference type="NCBI Taxonomy" id="519424"/>
    <lineage>
        <taxon>Bacteria</taxon>
        <taxon>Bacillati</taxon>
        <taxon>Bacillota</taxon>
        <taxon>Bacilli</taxon>
        <taxon>Bacillales</taxon>
        <taxon>Bacillaceae</taxon>
        <taxon>Alkalihalobacillus</taxon>
    </lineage>
</organism>
<name>A0A161PDT8_9BACI</name>
<dbReference type="PANTHER" id="PTHR30151">
    <property type="entry name" value="ALKANE SULFONATE ABC TRANSPORTER-RELATED, MEMBRANE SUBUNIT"/>
    <property type="match status" value="1"/>
</dbReference>
<dbReference type="CDD" id="cd06261">
    <property type="entry name" value="TM_PBP2"/>
    <property type="match status" value="1"/>
</dbReference>
<dbReference type="GO" id="GO:0055085">
    <property type="term" value="P:transmembrane transport"/>
    <property type="evidence" value="ECO:0007669"/>
    <property type="project" value="InterPro"/>
</dbReference>
<evidence type="ECO:0000313" key="10">
    <source>
        <dbReference type="Proteomes" id="UP000075806"/>
    </source>
</evidence>
<reference evidence="9" key="1">
    <citation type="submission" date="2016-02" db="EMBL/GenBank/DDBJ databases">
        <title>Genome sequence of Bacillus trypoxylicola KCTC 13244(T).</title>
        <authorList>
            <person name="Jeong H."/>
            <person name="Park S.-H."/>
            <person name="Choi S.-K."/>
        </authorList>
    </citation>
    <scope>NUCLEOTIDE SEQUENCE [LARGE SCALE GENOMIC DNA]</scope>
    <source>
        <strain evidence="9">KCTC 13244</strain>
    </source>
</reference>
<evidence type="ECO:0000259" key="8">
    <source>
        <dbReference type="PROSITE" id="PS50928"/>
    </source>
</evidence>
<feature type="transmembrane region" description="Helical" evidence="7">
    <location>
        <begin position="234"/>
        <end position="257"/>
    </location>
</feature>
<feature type="domain" description="ABC transmembrane type-1" evidence="8">
    <location>
        <begin position="74"/>
        <end position="258"/>
    </location>
</feature>
<feature type="transmembrane region" description="Helical" evidence="7">
    <location>
        <begin position="193"/>
        <end position="214"/>
    </location>
</feature>
<keyword evidence="2 7" id="KW-0813">Transport</keyword>
<dbReference type="SUPFAM" id="SSF161098">
    <property type="entry name" value="MetI-like"/>
    <property type="match status" value="1"/>
</dbReference>
<dbReference type="InterPro" id="IPR000515">
    <property type="entry name" value="MetI-like"/>
</dbReference>
<dbReference type="GO" id="GO:0005886">
    <property type="term" value="C:plasma membrane"/>
    <property type="evidence" value="ECO:0007669"/>
    <property type="project" value="UniProtKB-SubCell"/>
</dbReference>
<dbReference type="OrthoDB" id="9804353at2"/>
<accession>A0A161PDT8</accession>
<dbReference type="STRING" id="519424.AZF04_19535"/>
<feature type="transmembrane region" description="Helical" evidence="7">
    <location>
        <begin position="25"/>
        <end position="48"/>
    </location>
</feature>
<dbReference type="PANTHER" id="PTHR30151:SF20">
    <property type="entry name" value="ABC TRANSPORTER PERMEASE PROTEIN HI_0355-RELATED"/>
    <property type="match status" value="1"/>
</dbReference>
<feature type="transmembrane region" description="Helical" evidence="7">
    <location>
        <begin position="140"/>
        <end position="162"/>
    </location>
</feature>
<evidence type="ECO:0000256" key="3">
    <source>
        <dbReference type="ARBA" id="ARBA00022475"/>
    </source>
</evidence>
<keyword evidence="5 7" id="KW-1133">Transmembrane helix</keyword>
<keyword evidence="6 7" id="KW-0472">Membrane</keyword>